<reference evidence="2" key="1">
    <citation type="submission" date="2006-05" db="EMBL/GenBank/DDBJ databases">
        <title>Annotation of the draft genome assembly of Desulfuromonas acetoxidans DSM 684.</title>
        <authorList>
            <consortium name="US DOE Joint Genome Institute (JGI-ORNL)"/>
            <person name="Larimer F."/>
            <person name="Land M."/>
            <person name="Hauser L."/>
        </authorList>
    </citation>
    <scope>NUCLEOTIDE SEQUENCE [LARGE SCALE GENOMIC DNA]</scope>
    <source>
        <strain evidence="2">DSM 684</strain>
    </source>
</reference>
<feature type="domain" description="Glycosyl transferase family 1" evidence="1">
    <location>
        <begin position="209"/>
        <end position="353"/>
    </location>
</feature>
<gene>
    <name evidence="2" type="ORF">Dace_1590</name>
</gene>
<dbReference type="SUPFAM" id="SSF53756">
    <property type="entry name" value="UDP-Glycosyltransferase/glycogen phosphorylase"/>
    <property type="match status" value="1"/>
</dbReference>
<comment type="caution">
    <text evidence="2">The sequence shown here is derived from an EMBL/GenBank/DDBJ whole genome shotgun (WGS) entry which is preliminary data.</text>
</comment>
<proteinExistence type="predicted"/>
<dbReference type="PANTHER" id="PTHR45947">
    <property type="entry name" value="SULFOQUINOVOSYL TRANSFERASE SQD2"/>
    <property type="match status" value="1"/>
</dbReference>
<dbReference type="Pfam" id="PF00534">
    <property type="entry name" value="Glycos_transf_1"/>
    <property type="match status" value="1"/>
</dbReference>
<organism evidence="2 3">
    <name type="scientific">Desulfuromonas acetoxidans (strain DSM 684 / 11070)</name>
    <dbReference type="NCBI Taxonomy" id="281689"/>
    <lineage>
        <taxon>Bacteria</taxon>
        <taxon>Pseudomonadati</taxon>
        <taxon>Thermodesulfobacteriota</taxon>
        <taxon>Desulfuromonadia</taxon>
        <taxon>Desulfuromonadales</taxon>
        <taxon>Desulfuromonadaceae</taxon>
        <taxon>Desulfuromonas</taxon>
    </lineage>
</organism>
<evidence type="ECO:0000259" key="1">
    <source>
        <dbReference type="Pfam" id="PF00534"/>
    </source>
</evidence>
<keyword evidence="3" id="KW-1185">Reference proteome</keyword>
<dbReference type="InterPro" id="IPR001296">
    <property type="entry name" value="Glyco_trans_1"/>
</dbReference>
<dbReference type="EMBL" id="AAEW02000006">
    <property type="protein sequence ID" value="EAT16126.1"/>
    <property type="molecule type" value="Genomic_DNA"/>
</dbReference>
<reference evidence="2" key="2">
    <citation type="submission" date="2006-05" db="EMBL/GenBank/DDBJ databases">
        <title>Sequencing of the draft genome and assembly of Desulfuromonas acetoxidans DSM 684.</title>
        <authorList>
            <consortium name="US DOE Joint Genome Institute (JGI-PGF)"/>
            <person name="Copeland A."/>
            <person name="Lucas S."/>
            <person name="Lapidus A."/>
            <person name="Barry K."/>
            <person name="Detter J.C."/>
            <person name="Glavina del Rio T."/>
            <person name="Hammon N."/>
            <person name="Israni S."/>
            <person name="Dalin E."/>
            <person name="Tice H."/>
            <person name="Bruce D."/>
            <person name="Pitluck S."/>
            <person name="Richardson P."/>
        </authorList>
    </citation>
    <scope>NUCLEOTIDE SEQUENCE [LARGE SCALE GENOMIC DNA]</scope>
    <source>
        <strain evidence="2">DSM 684</strain>
    </source>
</reference>
<dbReference type="Proteomes" id="UP000005695">
    <property type="component" value="Unassembled WGS sequence"/>
</dbReference>
<name>Q1K182_DESA6</name>
<keyword evidence="2" id="KW-0808">Transferase</keyword>
<dbReference type="RefSeq" id="WP_005999262.1">
    <property type="nucleotide sequence ID" value="NZ_AAEW02000006.1"/>
</dbReference>
<dbReference type="AlphaFoldDB" id="Q1K182"/>
<dbReference type="PANTHER" id="PTHR45947:SF3">
    <property type="entry name" value="SULFOQUINOVOSYL TRANSFERASE SQD2"/>
    <property type="match status" value="1"/>
</dbReference>
<dbReference type="CDD" id="cd03801">
    <property type="entry name" value="GT4_PimA-like"/>
    <property type="match status" value="1"/>
</dbReference>
<protein>
    <submittedName>
        <fullName evidence="2">Glycosyl transferase, group 1</fullName>
    </submittedName>
</protein>
<sequence length="389" mass="43752">MTSTERGECKKVRLLHLCSYFIGSKVYCGLFNALHNQGYVQDVYVPIRYGCQKGVNAENLVSDIGIQYAYLLKKYHRILFRTKYKAVYDDLERRSTALDADLLHAHSLCSDGSVALEVFRRRAIPYVVTVRNTDINFFCKYFVHLRPLFRNIVLGAGKIIFLSPAYETKLFDLLGLSTHDELLKKVVTLPSGISAFWHNNLFFREGLVASDVVQILFVGRLDRNKNIKSVVAACDQLYQEGVGVELHIVGDGPLKRWLMDKISTVDFIKYAGPLYSNEALMDAYRAAHVLVVPSFKETFGLVYPEALSQGLPIIFSAGEGFDGWFNSGEVGYAVDPYSIESIKVAIVKILSLYGTLSRNATEKSSLFDWGPISNEYNKLYSSLIDGLPI</sequence>
<dbReference type="Gene3D" id="3.40.50.2000">
    <property type="entry name" value="Glycogen Phosphorylase B"/>
    <property type="match status" value="2"/>
</dbReference>
<evidence type="ECO:0000313" key="2">
    <source>
        <dbReference type="EMBL" id="EAT16126.1"/>
    </source>
</evidence>
<accession>Q1K182</accession>
<evidence type="ECO:0000313" key="3">
    <source>
        <dbReference type="Proteomes" id="UP000005695"/>
    </source>
</evidence>
<dbReference type="InterPro" id="IPR050194">
    <property type="entry name" value="Glycosyltransferase_grp1"/>
</dbReference>
<dbReference type="OrthoDB" id="5490313at2"/>
<dbReference type="GO" id="GO:0016757">
    <property type="term" value="F:glycosyltransferase activity"/>
    <property type="evidence" value="ECO:0007669"/>
    <property type="project" value="InterPro"/>
</dbReference>